<evidence type="ECO:0000313" key="1">
    <source>
        <dbReference type="EMBL" id="MFC2966896.1"/>
    </source>
</evidence>
<comment type="caution">
    <text evidence="1">The sequence shown here is derived from an EMBL/GenBank/DDBJ whole genome shotgun (WGS) entry which is preliminary data.</text>
</comment>
<dbReference type="Proteomes" id="UP001595443">
    <property type="component" value="Unassembled WGS sequence"/>
</dbReference>
<keyword evidence="2" id="KW-1185">Reference proteome</keyword>
<protein>
    <submittedName>
        <fullName evidence="1">Uncharacterized protein</fullName>
    </submittedName>
</protein>
<evidence type="ECO:0000313" key="2">
    <source>
        <dbReference type="Proteomes" id="UP001595443"/>
    </source>
</evidence>
<sequence length="200" mass="21728">MAGELNPTRVLAVLNKSGAPRLGISHPDLPDVLVVDPECPEKLDLRGQVCLAGADTFGSLWSDLELALCAALDASRDEVREILADWEGQAVAQPDRFPANRQNPASIESSNSQWWFAHHPALPTPIRFNPRDPGTIALASSSSYATGRAMLGGQLWRDLHGALMRDANLPERQAENIAEAWEAWSYGNAPVFPVERIGNA</sequence>
<gene>
    <name evidence="1" type="ORF">ACFOES_02215</name>
</gene>
<reference evidence="2" key="1">
    <citation type="journal article" date="2019" name="Int. J. Syst. Evol. Microbiol.">
        <title>The Global Catalogue of Microorganisms (GCM) 10K type strain sequencing project: providing services to taxonomists for standard genome sequencing and annotation.</title>
        <authorList>
            <consortium name="The Broad Institute Genomics Platform"/>
            <consortium name="The Broad Institute Genome Sequencing Center for Infectious Disease"/>
            <person name="Wu L."/>
            <person name="Ma J."/>
        </authorList>
    </citation>
    <scope>NUCLEOTIDE SEQUENCE [LARGE SCALE GENOMIC DNA]</scope>
    <source>
        <strain evidence="2">KCTC 62192</strain>
    </source>
</reference>
<proteinExistence type="predicted"/>
<name>A0ABV7AD63_9RHOB</name>
<dbReference type="EMBL" id="JBHRSK010000002">
    <property type="protein sequence ID" value="MFC2966896.1"/>
    <property type="molecule type" value="Genomic_DNA"/>
</dbReference>
<dbReference type="RefSeq" id="WP_377831518.1">
    <property type="nucleotide sequence ID" value="NZ_JBHRSK010000002.1"/>
</dbReference>
<accession>A0ABV7AD63</accession>
<organism evidence="1 2">
    <name type="scientific">Acidimangrovimonas pyrenivorans</name>
    <dbReference type="NCBI Taxonomy" id="2030798"/>
    <lineage>
        <taxon>Bacteria</taxon>
        <taxon>Pseudomonadati</taxon>
        <taxon>Pseudomonadota</taxon>
        <taxon>Alphaproteobacteria</taxon>
        <taxon>Rhodobacterales</taxon>
        <taxon>Paracoccaceae</taxon>
        <taxon>Acidimangrovimonas</taxon>
    </lineage>
</organism>